<organism evidence="1 2">
    <name type="scientific">Limnobacter humi</name>
    <dbReference type="NCBI Taxonomy" id="1778671"/>
    <lineage>
        <taxon>Bacteria</taxon>
        <taxon>Pseudomonadati</taxon>
        <taxon>Pseudomonadota</taxon>
        <taxon>Betaproteobacteria</taxon>
        <taxon>Burkholderiales</taxon>
        <taxon>Burkholderiaceae</taxon>
        <taxon>Limnobacter</taxon>
    </lineage>
</organism>
<protein>
    <recommendedName>
        <fullName evidence="3">Cellulose biosynthesis protein BcsE</fullName>
    </recommendedName>
</protein>
<dbReference type="EMBL" id="JANIGO010000001">
    <property type="protein sequence ID" value="MCQ8895418.1"/>
    <property type="molecule type" value="Genomic_DNA"/>
</dbReference>
<dbReference type="Proteomes" id="UP001204142">
    <property type="component" value="Unassembled WGS sequence"/>
</dbReference>
<comment type="caution">
    <text evidence="1">The sequence shown here is derived from an EMBL/GenBank/DDBJ whole genome shotgun (WGS) entry which is preliminary data.</text>
</comment>
<proteinExistence type="predicted"/>
<evidence type="ECO:0008006" key="3">
    <source>
        <dbReference type="Google" id="ProtNLM"/>
    </source>
</evidence>
<name>A0ABT1WEV8_9BURK</name>
<evidence type="ECO:0000313" key="1">
    <source>
        <dbReference type="EMBL" id="MCQ8895418.1"/>
    </source>
</evidence>
<sequence>MLQATLAGVYAIRSANAQGTAQAMVQSWLRQDALWTDIRGCLWMTASPQSHVRQFLQPYLQRRAAAPKGLDVVSVRHLWSRGGGEDGVQQLCRSLHGLVVLKPGLVILEHPSLWFDHGQAALSELNPLFQMRLMQRWARYANCRVLLCIEGEIPHWCAFADGLAELDERGEPEFLPWWPSASETLKSALWNPSEPAEDLPSLQVRERDCGSLQQLGHTVHSARFNAHHALRIVVYLNNPETLADASVLLRLGADEVRLVQTVSPSEDAAATLVTPALVDDAQGLLFSRDLHEIFMPGQLSLLSNHAFARLGLMMLEVATHWGMQCTITRLSLQGHVTAQTAMKLVNFGDAACMFTATREAIYLMKLWSHKPTDGSLDEWLAQCFRERIPVIASGHVHVQDNDSQADLLMDLEGELEPIAPEVLMTDPLHAPAQLAEVWFDPEAIGHQRPWGQRLQGWSQKQVNA</sequence>
<gene>
    <name evidence="1" type="ORF">NQT62_03065</name>
</gene>
<reference evidence="1 2" key="1">
    <citation type="submission" date="2022-07" db="EMBL/GenBank/DDBJ databases">
        <authorList>
            <person name="Xamxidin M."/>
            <person name="Wu M."/>
        </authorList>
    </citation>
    <scope>NUCLEOTIDE SEQUENCE [LARGE SCALE GENOMIC DNA]</scope>
    <source>
        <strain evidence="1 2">NBRC 111650</strain>
    </source>
</reference>
<keyword evidence="2" id="KW-1185">Reference proteome</keyword>
<evidence type="ECO:0000313" key="2">
    <source>
        <dbReference type="Proteomes" id="UP001204142"/>
    </source>
</evidence>
<dbReference type="RefSeq" id="WP_256763097.1">
    <property type="nucleotide sequence ID" value="NZ_JANIGO010000001.1"/>
</dbReference>
<accession>A0ABT1WEV8</accession>